<evidence type="ECO:0000256" key="6">
    <source>
        <dbReference type="ARBA" id="ARBA00023242"/>
    </source>
</evidence>
<name>A0A9W7ZVP9_9FUNG</name>
<sequence>MSTSSADRTPATASVPAEPAAETGRAPKRIRSDSQDAEPPKPRTTDHRPPALEPSLFNSTPIPDLVSAIGKFLFQHVNRPHVEIEAKLGQLIDNMTGQRLVLPATSMCIVNLEPTFAGGVGGGSGGPRSRYRFKSDMTLEQHRYFNQLLNRQTEVTQKPTYRGARVHYKHTREVDRFYVEPSGARVRVTYDQKTDEVVPGGVIEKHKIAHLDVYSPNTRMDFRITVSEEKPVPKPTVDASHERQKDRLSYKHQIWQVDLTQVKSTARRGAPAEDLTVTHELEIELADTDLFLRERSKFQTGQPNQYNTIVQTLLNNIHMLAARFR</sequence>
<dbReference type="InterPro" id="IPR033469">
    <property type="entry name" value="CYTH-like_dom_sf"/>
</dbReference>
<comment type="function">
    <text evidence="8">First step of mRNA capping. Converts the 5'-triphosphate end of a nascent mRNA chain into a diphosphate end.</text>
</comment>
<comment type="subcellular location">
    <subcellularLocation>
        <location evidence="2 8">Nucleus</location>
    </subcellularLocation>
</comment>
<evidence type="ECO:0000313" key="12">
    <source>
        <dbReference type="Proteomes" id="UP001150569"/>
    </source>
</evidence>
<comment type="catalytic activity">
    <reaction evidence="7">
        <text>a 5'-end triphospho-ribonucleoside in mRNA + H2O = a 5'-end diphospho-ribonucleoside in mRNA + phosphate + H(+)</text>
        <dbReference type="Rhea" id="RHEA:67004"/>
        <dbReference type="Rhea" id="RHEA-COMP:17164"/>
        <dbReference type="Rhea" id="RHEA-COMP:17165"/>
        <dbReference type="ChEBI" id="CHEBI:15377"/>
        <dbReference type="ChEBI" id="CHEBI:15378"/>
        <dbReference type="ChEBI" id="CHEBI:43474"/>
        <dbReference type="ChEBI" id="CHEBI:167616"/>
        <dbReference type="ChEBI" id="CHEBI:167618"/>
        <dbReference type="EC" id="3.6.1.74"/>
    </reaction>
    <physiologicalReaction direction="left-to-right" evidence="7">
        <dbReference type="Rhea" id="RHEA:67005"/>
    </physiologicalReaction>
</comment>
<keyword evidence="4 8" id="KW-0507">mRNA processing</keyword>
<dbReference type="PANTHER" id="PTHR28118">
    <property type="entry name" value="POLYNUCLEOTIDE 5'-TRIPHOSPHATASE-RELATED"/>
    <property type="match status" value="1"/>
</dbReference>
<feature type="domain" description="mRNA triphosphatase Cet1-like" evidence="10">
    <location>
        <begin position="64"/>
        <end position="285"/>
    </location>
</feature>
<keyword evidence="5 8" id="KW-0378">Hydrolase</keyword>
<keyword evidence="6 8" id="KW-0539">Nucleus</keyword>
<dbReference type="Proteomes" id="UP001150569">
    <property type="component" value="Unassembled WGS sequence"/>
</dbReference>
<comment type="caution">
    <text evidence="11">The sequence shown here is derived from an EMBL/GenBank/DDBJ whole genome shotgun (WGS) entry which is preliminary data.</text>
</comment>
<evidence type="ECO:0000256" key="2">
    <source>
        <dbReference type="ARBA" id="ARBA00004123"/>
    </source>
</evidence>
<dbReference type="Gene3D" id="3.20.100.10">
    <property type="entry name" value="mRNA triphosphatase Cet1-like"/>
    <property type="match status" value="1"/>
</dbReference>
<dbReference type="GO" id="GO:0006370">
    <property type="term" value="P:7-methylguanosine mRNA capping"/>
    <property type="evidence" value="ECO:0007669"/>
    <property type="project" value="UniProtKB-UniRule"/>
</dbReference>
<keyword evidence="12" id="KW-1185">Reference proteome</keyword>
<evidence type="ECO:0000256" key="1">
    <source>
        <dbReference type="ARBA" id="ARBA00001946"/>
    </source>
</evidence>
<evidence type="ECO:0000313" key="11">
    <source>
        <dbReference type="EMBL" id="KAJ1917549.1"/>
    </source>
</evidence>
<dbReference type="Pfam" id="PF02940">
    <property type="entry name" value="mRNA_triPase"/>
    <property type="match status" value="1"/>
</dbReference>
<dbReference type="EC" id="3.6.1.74" evidence="8"/>
<keyword evidence="8" id="KW-0506">mRNA capping</keyword>
<proteinExistence type="inferred from homology"/>
<comment type="cofactor">
    <cofactor evidence="1 8">
        <name>Mg(2+)</name>
        <dbReference type="ChEBI" id="CHEBI:18420"/>
    </cofactor>
</comment>
<dbReference type="CDD" id="cd07470">
    <property type="entry name" value="CYTH-like_mRNA_RTPase"/>
    <property type="match status" value="1"/>
</dbReference>
<organism evidence="11 12">
    <name type="scientific">Tieghemiomyces parasiticus</name>
    <dbReference type="NCBI Taxonomy" id="78921"/>
    <lineage>
        <taxon>Eukaryota</taxon>
        <taxon>Fungi</taxon>
        <taxon>Fungi incertae sedis</taxon>
        <taxon>Zoopagomycota</taxon>
        <taxon>Kickxellomycotina</taxon>
        <taxon>Dimargaritomycetes</taxon>
        <taxon>Dimargaritales</taxon>
        <taxon>Dimargaritaceae</taxon>
        <taxon>Tieghemiomyces</taxon>
    </lineage>
</organism>
<gene>
    <name evidence="11" type="primary">CET1_2</name>
    <name evidence="11" type="ORF">IWQ60_007745</name>
</gene>
<dbReference type="GO" id="GO:0140818">
    <property type="term" value="F:mRNA 5'-triphosphate monophosphatase activity"/>
    <property type="evidence" value="ECO:0007669"/>
    <property type="project" value="UniProtKB-EC"/>
</dbReference>
<dbReference type="InterPro" id="IPR004206">
    <property type="entry name" value="mRNA_triPase_Cet1"/>
</dbReference>
<accession>A0A9W7ZVP9</accession>
<evidence type="ECO:0000256" key="8">
    <source>
        <dbReference type="RuleBase" id="RU367053"/>
    </source>
</evidence>
<evidence type="ECO:0000256" key="9">
    <source>
        <dbReference type="SAM" id="MobiDB-lite"/>
    </source>
</evidence>
<evidence type="ECO:0000256" key="3">
    <source>
        <dbReference type="ARBA" id="ARBA00006345"/>
    </source>
</evidence>
<comment type="similarity">
    <text evidence="3 8">Belongs to the fungal TPase family.</text>
</comment>
<dbReference type="SUPFAM" id="SSF55154">
    <property type="entry name" value="CYTH-like phosphatases"/>
    <property type="match status" value="1"/>
</dbReference>
<dbReference type="InterPro" id="IPR037009">
    <property type="entry name" value="mRNA_triPase_Cet1_sf"/>
</dbReference>
<dbReference type="GO" id="GO:0031533">
    <property type="term" value="C:mRNA capping enzyme complex"/>
    <property type="evidence" value="ECO:0007669"/>
    <property type="project" value="UniProtKB-UniRule"/>
</dbReference>
<comment type="subunit">
    <text evidence="8">Heterodimer. The mRNA-capping enzyme is composed of two separate chains alpha and beta, respectively a mRNA guanylyltransferase and an mRNA 5'-triphosphate monophosphatase.</text>
</comment>
<evidence type="ECO:0000256" key="4">
    <source>
        <dbReference type="ARBA" id="ARBA00022664"/>
    </source>
</evidence>
<evidence type="ECO:0000259" key="10">
    <source>
        <dbReference type="Pfam" id="PF02940"/>
    </source>
</evidence>
<protein>
    <recommendedName>
        <fullName evidence="8">mRNA-capping enzyme subunit beta</fullName>
        <ecNumber evidence="8">3.6.1.74</ecNumber>
    </recommendedName>
    <alternativeName>
        <fullName evidence="8">mRNA 5'-phosphatase</fullName>
    </alternativeName>
    <alternativeName>
        <fullName evidence="8">mRNA 5'-triphosphate monophosphatase</fullName>
    </alternativeName>
</protein>
<dbReference type="PANTHER" id="PTHR28118:SF1">
    <property type="entry name" value="POLYNUCLEOTIDE 5'-TRIPHOSPHATASE CTL1-RELATED"/>
    <property type="match status" value="1"/>
</dbReference>
<feature type="region of interest" description="Disordered" evidence="9">
    <location>
        <begin position="1"/>
        <end position="58"/>
    </location>
</feature>
<dbReference type="EMBL" id="JANBPT010000537">
    <property type="protein sequence ID" value="KAJ1917549.1"/>
    <property type="molecule type" value="Genomic_DNA"/>
</dbReference>
<dbReference type="OrthoDB" id="272147at2759"/>
<dbReference type="GO" id="GO:0004651">
    <property type="term" value="F:polynucleotide 5'-phosphatase activity"/>
    <property type="evidence" value="ECO:0007669"/>
    <property type="project" value="UniProtKB-UniRule"/>
</dbReference>
<dbReference type="AlphaFoldDB" id="A0A9W7ZVP9"/>
<dbReference type="InterPro" id="IPR040343">
    <property type="entry name" value="Cet1/Ctl1"/>
</dbReference>
<evidence type="ECO:0000256" key="7">
    <source>
        <dbReference type="ARBA" id="ARBA00047740"/>
    </source>
</evidence>
<feature type="compositionally biased region" description="Basic and acidic residues" evidence="9">
    <location>
        <begin position="30"/>
        <end position="50"/>
    </location>
</feature>
<reference evidence="11" key="1">
    <citation type="submission" date="2022-07" db="EMBL/GenBank/DDBJ databases">
        <title>Phylogenomic reconstructions and comparative analyses of Kickxellomycotina fungi.</title>
        <authorList>
            <person name="Reynolds N.K."/>
            <person name="Stajich J.E."/>
            <person name="Barry K."/>
            <person name="Grigoriev I.V."/>
            <person name="Crous P."/>
            <person name="Smith M.E."/>
        </authorList>
    </citation>
    <scope>NUCLEOTIDE SEQUENCE</scope>
    <source>
        <strain evidence="11">RSA 861</strain>
    </source>
</reference>
<evidence type="ECO:0000256" key="5">
    <source>
        <dbReference type="ARBA" id="ARBA00022801"/>
    </source>
</evidence>